<evidence type="ECO:0000256" key="3">
    <source>
        <dbReference type="ARBA" id="ARBA00013008"/>
    </source>
</evidence>
<dbReference type="InterPro" id="IPR036901">
    <property type="entry name" value="Asp/Orn_carbamoylTrfase_sf"/>
</dbReference>
<feature type="domain" description="Aspartate/ornithine carbamoyltransferase carbamoyl-P binding" evidence="10">
    <location>
        <begin position="21"/>
        <end position="159"/>
    </location>
</feature>
<evidence type="ECO:0000256" key="5">
    <source>
        <dbReference type="ARBA" id="ARBA00022975"/>
    </source>
</evidence>
<dbReference type="InterPro" id="IPR006130">
    <property type="entry name" value="Asp/Orn_carbamoylTrfase"/>
</dbReference>
<accession>A0ABR1FIW3</accession>
<name>A0ABR1FIW3_AURAN</name>
<evidence type="ECO:0000313" key="11">
    <source>
        <dbReference type="EMBL" id="KAK7231686.1"/>
    </source>
</evidence>
<evidence type="ECO:0000256" key="7">
    <source>
        <dbReference type="ARBA" id="ARBA00048859"/>
    </source>
</evidence>
<comment type="caution">
    <text evidence="11">The sequence shown here is derived from an EMBL/GenBank/DDBJ whole genome shotgun (WGS) entry which is preliminary data.</text>
</comment>
<dbReference type="Pfam" id="PF02729">
    <property type="entry name" value="OTCace_N"/>
    <property type="match status" value="1"/>
</dbReference>
<comment type="pathway">
    <text evidence="1">Pyrimidine metabolism; UMP biosynthesis via de novo pathway; (S)-dihydroorotate from bicarbonate: step 2/3.</text>
</comment>
<feature type="domain" description="Aspartate/ornithine carbamoyltransferase Asp/Orn-binding" evidence="9">
    <location>
        <begin position="178"/>
        <end position="327"/>
    </location>
</feature>
<gene>
    <name evidence="11" type="ORF">SO694_0012307</name>
</gene>
<dbReference type="EC" id="2.1.3.2" evidence="3"/>
<keyword evidence="5" id="KW-0665">Pyrimidine biosynthesis</keyword>
<dbReference type="Pfam" id="PF00185">
    <property type="entry name" value="OTCace"/>
    <property type="match status" value="1"/>
</dbReference>
<evidence type="ECO:0000256" key="1">
    <source>
        <dbReference type="ARBA" id="ARBA00004852"/>
    </source>
</evidence>
<organism evidence="11 12">
    <name type="scientific">Aureococcus anophagefferens</name>
    <name type="common">Harmful bloom alga</name>
    <dbReference type="NCBI Taxonomy" id="44056"/>
    <lineage>
        <taxon>Eukaryota</taxon>
        <taxon>Sar</taxon>
        <taxon>Stramenopiles</taxon>
        <taxon>Ochrophyta</taxon>
        <taxon>Pelagophyceae</taxon>
        <taxon>Pelagomonadales</taxon>
        <taxon>Pelagomonadaceae</taxon>
        <taxon>Aureococcus</taxon>
    </lineage>
</organism>
<dbReference type="PRINTS" id="PR00100">
    <property type="entry name" value="AOTCASE"/>
</dbReference>
<evidence type="ECO:0000259" key="9">
    <source>
        <dbReference type="Pfam" id="PF00185"/>
    </source>
</evidence>
<comment type="catalytic activity">
    <reaction evidence="7">
        <text>carbamoyl phosphate + L-aspartate = N-carbamoyl-L-aspartate + phosphate + H(+)</text>
        <dbReference type="Rhea" id="RHEA:20013"/>
        <dbReference type="ChEBI" id="CHEBI:15378"/>
        <dbReference type="ChEBI" id="CHEBI:29991"/>
        <dbReference type="ChEBI" id="CHEBI:32814"/>
        <dbReference type="ChEBI" id="CHEBI:43474"/>
        <dbReference type="ChEBI" id="CHEBI:58228"/>
        <dbReference type="EC" id="2.1.3.2"/>
    </reaction>
</comment>
<dbReference type="PRINTS" id="PR00101">
    <property type="entry name" value="ATCASE"/>
</dbReference>
<proteinExistence type="inferred from homology"/>
<dbReference type="Gene3D" id="3.40.50.1370">
    <property type="entry name" value="Aspartate/ornithine carbamoyltransferase"/>
    <property type="match status" value="2"/>
</dbReference>
<evidence type="ECO:0000256" key="4">
    <source>
        <dbReference type="ARBA" id="ARBA00022679"/>
    </source>
</evidence>
<dbReference type="PROSITE" id="PS00097">
    <property type="entry name" value="CARBAMOYLTRANSFERASE"/>
    <property type="match status" value="1"/>
</dbReference>
<protein>
    <recommendedName>
        <fullName evidence="3">aspartate carbamoyltransferase</fullName>
        <ecNumber evidence="3">2.1.3.2</ecNumber>
    </recommendedName>
</protein>
<comment type="similarity">
    <text evidence="2">Belongs to the aspartate/ornithine carbamoyltransferase superfamily. ATCase family.</text>
</comment>
<comment type="function">
    <text evidence="6">Catalyzes the condensation of carbamoyl phosphate and aspartate to form carbamoyl aspartate and inorganic phosphate, the committed step in the de novo pyrimidine nucleotide biosynthesis pathway.</text>
</comment>
<dbReference type="EMBL" id="JBBJCI010000375">
    <property type="protein sequence ID" value="KAK7231686.1"/>
    <property type="molecule type" value="Genomic_DNA"/>
</dbReference>
<dbReference type="SUPFAM" id="SSF53671">
    <property type="entry name" value="Aspartate/ornithine carbamoyltransferase"/>
    <property type="match status" value="1"/>
</dbReference>
<dbReference type="InterPro" id="IPR002082">
    <property type="entry name" value="Asp_carbamoyltransf"/>
</dbReference>
<reference evidence="11 12" key="1">
    <citation type="submission" date="2024-03" db="EMBL/GenBank/DDBJ databases">
        <title>Aureococcus anophagefferens CCMP1851 and Kratosvirus quantuckense: Draft genome of a second virus-susceptible host strain in the model system.</title>
        <authorList>
            <person name="Chase E."/>
            <person name="Truchon A.R."/>
            <person name="Schepens W."/>
            <person name="Wilhelm S.W."/>
        </authorList>
    </citation>
    <scope>NUCLEOTIDE SEQUENCE [LARGE SCALE GENOMIC DNA]</scope>
    <source>
        <strain evidence="11 12">CCMP1851</strain>
    </source>
</reference>
<dbReference type="InterPro" id="IPR006132">
    <property type="entry name" value="Asp/Orn_carbamoyltranf_P-bd"/>
</dbReference>
<evidence type="ECO:0000256" key="2">
    <source>
        <dbReference type="ARBA" id="ARBA00008896"/>
    </source>
</evidence>
<evidence type="ECO:0000256" key="6">
    <source>
        <dbReference type="ARBA" id="ARBA00043884"/>
    </source>
</evidence>
<dbReference type="InterPro" id="IPR006131">
    <property type="entry name" value="Asp_carbamoyltransf_Asp/Orn-bd"/>
</dbReference>
<evidence type="ECO:0000256" key="8">
    <source>
        <dbReference type="RuleBase" id="RU003634"/>
    </source>
</evidence>
<sequence length="329" mass="34289">MAAFAPATLSGDAAAWRGASLCSVTQFTEAGLDLVLRRAEELRLLDRGAARARHAGAVLANVFYEPSTRTSCSFQAAMLRLGGSVICVAESTSSAKKGETLEDTARSLGCYADVVVLRHPEAGAAARAAGALPPGLPLLNAGDGVGEHPTQAVLDLYTLCRELSPAGAPALPPRACLKGKTVVLVGDLKHGRTVHSLAKMLAAFDVALVFVAPPELAMPAGVAAAVDAGTATRAEAPSLAAALVDADALYVTRVQKERFPDAAAYEAVRGSYVVDAQLMKTAKPSCAVLHPLPRVDEISADFDSDPRAAYFRQMRNGLFARMALLDLVL</sequence>
<dbReference type="PANTHER" id="PTHR45753">
    <property type="entry name" value="ORNITHINE CARBAMOYLTRANSFERASE, MITOCHONDRIAL"/>
    <property type="match status" value="1"/>
</dbReference>
<dbReference type="Proteomes" id="UP001363151">
    <property type="component" value="Unassembled WGS sequence"/>
</dbReference>
<keyword evidence="12" id="KW-1185">Reference proteome</keyword>
<keyword evidence="4 8" id="KW-0808">Transferase</keyword>
<evidence type="ECO:0000313" key="12">
    <source>
        <dbReference type="Proteomes" id="UP001363151"/>
    </source>
</evidence>
<dbReference type="NCBIfam" id="NF002032">
    <property type="entry name" value="PRK00856.1"/>
    <property type="match status" value="1"/>
</dbReference>
<dbReference type="NCBIfam" id="TIGR00670">
    <property type="entry name" value="asp_carb_tr"/>
    <property type="match status" value="1"/>
</dbReference>
<evidence type="ECO:0000259" key="10">
    <source>
        <dbReference type="Pfam" id="PF02729"/>
    </source>
</evidence>
<dbReference type="PANTHER" id="PTHR45753:SF6">
    <property type="entry name" value="ASPARTATE CARBAMOYLTRANSFERASE"/>
    <property type="match status" value="1"/>
</dbReference>